<keyword evidence="1" id="KW-1133">Transmembrane helix</keyword>
<name>A0ABW3RT35_9BACL</name>
<organism evidence="2 3">
    <name type="scientific">Paenibacillus puldeungensis</name>
    <dbReference type="NCBI Taxonomy" id="696536"/>
    <lineage>
        <taxon>Bacteria</taxon>
        <taxon>Bacillati</taxon>
        <taxon>Bacillota</taxon>
        <taxon>Bacilli</taxon>
        <taxon>Bacillales</taxon>
        <taxon>Paenibacillaceae</taxon>
        <taxon>Paenibacillus</taxon>
    </lineage>
</organism>
<keyword evidence="1" id="KW-0812">Transmembrane</keyword>
<keyword evidence="1" id="KW-0472">Membrane</keyword>
<evidence type="ECO:0000256" key="1">
    <source>
        <dbReference type="SAM" id="Phobius"/>
    </source>
</evidence>
<protein>
    <submittedName>
        <fullName evidence="2">DUF2812 domain-containing protein</fullName>
    </submittedName>
</protein>
<comment type="caution">
    <text evidence="2">The sequence shown here is derived from an EMBL/GenBank/DDBJ whole genome shotgun (WGS) entry which is preliminary data.</text>
</comment>
<dbReference type="RefSeq" id="WP_379316810.1">
    <property type="nucleotide sequence ID" value="NZ_JBHTLM010000002.1"/>
</dbReference>
<dbReference type="EMBL" id="JBHTLM010000002">
    <property type="protein sequence ID" value="MFD1175448.1"/>
    <property type="molecule type" value="Genomic_DNA"/>
</dbReference>
<evidence type="ECO:0000313" key="2">
    <source>
        <dbReference type="EMBL" id="MFD1175448.1"/>
    </source>
</evidence>
<proteinExistence type="predicted"/>
<keyword evidence="3" id="KW-1185">Reference proteome</keyword>
<dbReference type="InterPro" id="IPR021359">
    <property type="entry name" value="DUF2812"/>
</dbReference>
<feature type="transmembrane region" description="Helical" evidence="1">
    <location>
        <begin position="173"/>
        <end position="193"/>
    </location>
</feature>
<accession>A0ABW3RT35</accession>
<feature type="transmembrane region" description="Helical" evidence="1">
    <location>
        <begin position="116"/>
        <end position="137"/>
    </location>
</feature>
<dbReference type="Pfam" id="PF11193">
    <property type="entry name" value="DUF2812"/>
    <property type="match status" value="1"/>
</dbReference>
<gene>
    <name evidence="2" type="ORF">ACFQ3W_03925</name>
</gene>
<sequence length="206" mass="24094">MKIRRVLKCFMNFEKEEKWLNEMAQKGFALVGKDTSYGFIETEPENAIIRIDYRTFKTKRDFIDYCTLFEDSGWKHVAGTKNSGAQYFKQIDASGSDDIFSDVRSKAGRYQRYSHMWLTMALCMFPIFVALAVNHSIDLSAFTNPKALYYTPGLWEKTGFSFWFSFLFETPFAIGRGFIWMLLPIMILLYIGFSIKAKLLYRRAIK</sequence>
<dbReference type="Proteomes" id="UP001597262">
    <property type="component" value="Unassembled WGS sequence"/>
</dbReference>
<reference evidence="3" key="1">
    <citation type="journal article" date="2019" name="Int. J. Syst. Evol. Microbiol.">
        <title>The Global Catalogue of Microorganisms (GCM) 10K type strain sequencing project: providing services to taxonomists for standard genome sequencing and annotation.</title>
        <authorList>
            <consortium name="The Broad Institute Genomics Platform"/>
            <consortium name="The Broad Institute Genome Sequencing Center for Infectious Disease"/>
            <person name="Wu L."/>
            <person name="Ma J."/>
        </authorList>
    </citation>
    <scope>NUCLEOTIDE SEQUENCE [LARGE SCALE GENOMIC DNA]</scope>
    <source>
        <strain evidence="3">CCUG 59189</strain>
    </source>
</reference>
<evidence type="ECO:0000313" key="3">
    <source>
        <dbReference type="Proteomes" id="UP001597262"/>
    </source>
</evidence>